<feature type="region of interest" description="Disordered" evidence="1">
    <location>
        <begin position="202"/>
        <end position="230"/>
    </location>
</feature>
<name>A0ABW2RXS4_9NOCA</name>
<keyword evidence="4" id="KW-1185">Reference proteome</keyword>
<sequence length="472" mass="49931">MSPPDAQTYWISTKIHSDQYLLYCFADPADSMAAMRASLIARAAFVTDLRIRVREVPFHADYPHWVPMDIGVDHVQVHAPLGSWQDIPPAVGELLTERLDPCESPWRLHLFAVSRGAPRCGDSPAVVAVLQVAHALADGRVASALARALFGGRAAAMLQAPGPTPWRPAWALALAAARLPAQLASLVAAAVPAHRTHRALEHDTAAGVLPPQPPSRPKGPTNARPDDRRSVRMVVRDAADLRGPGVTVTVGAMTAISVALSRYLRAHGSEVPGDLVAEVTVAKPGRARARNHFRNVAVDLHPGVADLRERAEAIAESMASRRARGEHPAAAAADRALRSVPGPLVRWGVEQFDFGAIPETVTGNTVVSSVDRGPADLSLGGGPVRFTAGFPALSQFMGLTHGVHGIGDTVTISVTTSPAVLADVDAYEAMLHDAIDEVRATLGSIGWRAAPSPDTLHSVSEDPAMSVNPAEQ</sequence>
<dbReference type="EMBL" id="JBHTCS010000013">
    <property type="protein sequence ID" value="MFC7448525.1"/>
    <property type="molecule type" value="Genomic_DNA"/>
</dbReference>
<evidence type="ECO:0000256" key="1">
    <source>
        <dbReference type="SAM" id="MobiDB-lite"/>
    </source>
</evidence>
<organism evidence="3 4">
    <name type="scientific">Rhodococcus daqingensis</name>
    <dbReference type="NCBI Taxonomy" id="2479363"/>
    <lineage>
        <taxon>Bacteria</taxon>
        <taxon>Bacillati</taxon>
        <taxon>Actinomycetota</taxon>
        <taxon>Actinomycetes</taxon>
        <taxon>Mycobacteriales</taxon>
        <taxon>Nocardiaceae</taxon>
        <taxon>Rhodococcus</taxon>
    </lineage>
</organism>
<evidence type="ECO:0000313" key="3">
    <source>
        <dbReference type="EMBL" id="MFC7448525.1"/>
    </source>
</evidence>
<dbReference type="InterPro" id="IPR009721">
    <property type="entry name" value="O-acyltransferase_WSD1_C"/>
</dbReference>
<evidence type="ECO:0000313" key="4">
    <source>
        <dbReference type="Proteomes" id="UP001596484"/>
    </source>
</evidence>
<reference evidence="4" key="1">
    <citation type="journal article" date="2019" name="Int. J. Syst. Evol. Microbiol.">
        <title>The Global Catalogue of Microorganisms (GCM) 10K type strain sequencing project: providing services to taxonomists for standard genome sequencing and annotation.</title>
        <authorList>
            <consortium name="The Broad Institute Genomics Platform"/>
            <consortium name="The Broad Institute Genome Sequencing Center for Infectious Disease"/>
            <person name="Wu L."/>
            <person name="Ma J."/>
        </authorList>
    </citation>
    <scope>NUCLEOTIDE SEQUENCE [LARGE SCALE GENOMIC DNA]</scope>
    <source>
        <strain evidence="4">ICMP 19430</strain>
    </source>
</reference>
<dbReference type="Pfam" id="PF06974">
    <property type="entry name" value="WS_DGAT_C"/>
    <property type="match status" value="1"/>
</dbReference>
<gene>
    <name evidence="3" type="ORF">ACFQS9_11565</name>
</gene>
<accession>A0ABW2RXS4</accession>
<protein>
    <submittedName>
        <fullName evidence="3">WS/DGAT domain-containing protein</fullName>
    </submittedName>
</protein>
<dbReference type="Proteomes" id="UP001596484">
    <property type="component" value="Unassembled WGS sequence"/>
</dbReference>
<comment type="caution">
    <text evidence="3">The sequence shown here is derived from an EMBL/GenBank/DDBJ whole genome shotgun (WGS) entry which is preliminary data.</text>
</comment>
<evidence type="ECO:0000259" key="2">
    <source>
        <dbReference type="Pfam" id="PF06974"/>
    </source>
</evidence>
<feature type="region of interest" description="Disordered" evidence="1">
    <location>
        <begin position="451"/>
        <end position="472"/>
    </location>
</feature>
<dbReference type="RefSeq" id="WP_378404680.1">
    <property type="nucleotide sequence ID" value="NZ_JBHTCS010000013.1"/>
</dbReference>
<feature type="domain" description="O-acyltransferase WSD1 C-terminal" evidence="2">
    <location>
        <begin position="291"/>
        <end position="437"/>
    </location>
</feature>
<proteinExistence type="predicted"/>